<dbReference type="Proteomes" id="UP000323597">
    <property type="component" value="Chromosome D11"/>
</dbReference>
<keyword evidence="2" id="KW-0689">Ribosomal protein</keyword>
<dbReference type="GO" id="GO:0006412">
    <property type="term" value="P:translation"/>
    <property type="evidence" value="ECO:0007669"/>
    <property type="project" value="InterPro"/>
</dbReference>
<dbReference type="AlphaFoldDB" id="A0A5D2SNW6"/>
<dbReference type="GO" id="GO:0003735">
    <property type="term" value="F:structural constituent of ribosome"/>
    <property type="evidence" value="ECO:0007669"/>
    <property type="project" value="InterPro"/>
</dbReference>
<dbReference type="Pfam" id="PF00411">
    <property type="entry name" value="Ribosomal_S11"/>
    <property type="match status" value="1"/>
</dbReference>
<evidence type="ECO:0000313" key="5">
    <source>
        <dbReference type="Proteomes" id="UP000323597"/>
    </source>
</evidence>
<dbReference type="SUPFAM" id="SSF53137">
    <property type="entry name" value="Translational machinery components"/>
    <property type="match status" value="1"/>
</dbReference>
<keyword evidence="5" id="KW-1185">Reference proteome</keyword>
<dbReference type="InterPro" id="IPR036967">
    <property type="entry name" value="Ribosomal_uS11_sf"/>
</dbReference>
<dbReference type="InterPro" id="IPR001971">
    <property type="entry name" value="Ribosomal_uS11"/>
</dbReference>
<dbReference type="GO" id="GO:0005840">
    <property type="term" value="C:ribosome"/>
    <property type="evidence" value="ECO:0007669"/>
    <property type="project" value="UniProtKB-KW"/>
</dbReference>
<evidence type="ECO:0008006" key="6">
    <source>
        <dbReference type="Google" id="ProtNLM"/>
    </source>
</evidence>
<proteinExistence type="inferred from homology"/>
<sequence>MADSIVIPKRVIHAQASFNNTIVTVTDVWGQVISWSSAGTCGFNGTRRGTPFAAQTTVGNAIRVVVDQGRQRAEVMIKCPGLGRNATLRTIRRSGILLSFIRDVTLMPHNGCRPHKKRCM</sequence>
<dbReference type="HAMAP" id="MF_01310">
    <property type="entry name" value="Ribosomal_uS11"/>
    <property type="match status" value="1"/>
</dbReference>
<name>A0A5D2SNW6_GOSMU</name>
<dbReference type="EMBL" id="CM017659">
    <property type="protein sequence ID" value="TYI53808.1"/>
    <property type="molecule type" value="Genomic_DNA"/>
</dbReference>
<dbReference type="GO" id="GO:1990904">
    <property type="term" value="C:ribonucleoprotein complex"/>
    <property type="evidence" value="ECO:0007669"/>
    <property type="project" value="UniProtKB-KW"/>
</dbReference>
<evidence type="ECO:0000313" key="4">
    <source>
        <dbReference type="EMBL" id="TYI53808.1"/>
    </source>
</evidence>
<evidence type="ECO:0000256" key="2">
    <source>
        <dbReference type="ARBA" id="ARBA00022980"/>
    </source>
</evidence>
<keyword evidence="3" id="KW-0687">Ribonucleoprotein</keyword>
<protein>
    <recommendedName>
        <fullName evidence="6">30S ribosomal protein S11, chloroplastic</fullName>
    </recommendedName>
</protein>
<dbReference type="Gene3D" id="3.30.420.80">
    <property type="entry name" value="Ribosomal protein S11"/>
    <property type="match status" value="1"/>
</dbReference>
<evidence type="ECO:0000256" key="1">
    <source>
        <dbReference type="ARBA" id="ARBA00006194"/>
    </source>
</evidence>
<dbReference type="NCBIfam" id="NF003698">
    <property type="entry name" value="PRK05309.1"/>
    <property type="match status" value="1"/>
</dbReference>
<accession>A0A5D2SNW6</accession>
<organism evidence="4 5">
    <name type="scientific">Gossypium mustelinum</name>
    <name type="common">Cotton</name>
    <name type="synonym">Gossypium caicoense</name>
    <dbReference type="NCBI Taxonomy" id="34275"/>
    <lineage>
        <taxon>Eukaryota</taxon>
        <taxon>Viridiplantae</taxon>
        <taxon>Streptophyta</taxon>
        <taxon>Embryophyta</taxon>
        <taxon>Tracheophyta</taxon>
        <taxon>Spermatophyta</taxon>
        <taxon>Magnoliopsida</taxon>
        <taxon>eudicotyledons</taxon>
        <taxon>Gunneridae</taxon>
        <taxon>Pentapetalae</taxon>
        <taxon>rosids</taxon>
        <taxon>malvids</taxon>
        <taxon>Malvales</taxon>
        <taxon>Malvaceae</taxon>
        <taxon>Malvoideae</taxon>
        <taxon>Gossypium</taxon>
    </lineage>
</organism>
<reference evidence="4 5" key="1">
    <citation type="submission" date="2019-07" db="EMBL/GenBank/DDBJ databases">
        <title>WGS assembly of Gossypium mustelinum.</title>
        <authorList>
            <person name="Chen Z.J."/>
            <person name="Sreedasyam A."/>
            <person name="Ando A."/>
            <person name="Song Q."/>
            <person name="De L."/>
            <person name="Hulse-Kemp A."/>
            <person name="Ding M."/>
            <person name="Ye W."/>
            <person name="Kirkbride R."/>
            <person name="Jenkins J."/>
            <person name="Plott C."/>
            <person name="Lovell J."/>
            <person name="Lin Y.-M."/>
            <person name="Vaughn R."/>
            <person name="Liu B."/>
            <person name="Li W."/>
            <person name="Simpson S."/>
            <person name="Scheffler B."/>
            <person name="Saski C."/>
            <person name="Grover C."/>
            <person name="Hu G."/>
            <person name="Conover J."/>
            <person name="Carlson J."/>
            <person name="Shu S."/>
            <person name="Boston L."/>
            <person name="Williams M."/>
            <person name="Peterson D."/>
            <person name="Mcgee K."/>
            <person name="Jones D."/>
            <person name="Wendel J."/>
            <person name="Stelly D."/>
            <person name="Grimwood J."/>
            <person name="Schmutz J."/>
        </authorList>
    </citation>
    <scope>NUCLEOTIDE SEQUENCE [LARGE SCALE GENOMIC DNA]</scope>
    <source>
        <strain evidence="4">1408120.09</strain>
    </source>
</reference>
<comment type="similarity">
    <text evidence="1">Belongs to the universal ribosomal protein uS11 family.</text>
</comment>
<dbReference type="PANTHER" id="PTHR11759">
    <property type="entry name" value="40S RIBOSOMAL PROTEIN S14/30S RIBOSOMAL PROTEIN S11"/>
    <property type="match status" value="1"/>
</dbReference>
<dbReference type="PIRSF" id="PIRSF002131">
    <property type="entry name" value="Ribosomal_S11"/>
    <property type="match status" value="1"/>
</dbReference>
<evidence type="ECO:0000256" key="3">
    <source>
        <dbReference type="ARBA" id="ARBA00023274"/>
    </source>
</evidence>
<gene>
    <name evidence="4" type="ORF">E1A91_D11G031600v1</name>
</gene>